<evidence type="ECO:0000259" key="2">
    <source>
        <dbReference type="Pfam" id="PF13439"/>
    </source>
</evidence>
<sequence>MRVLMLSDVYFPRVNGVSTAIQTYRQQLSHIGIDSVLIAPQYDGEASEPGFTRLPSWRVPMDPEDRFVLPSRFRKAALEAARDCDVVHIQTPFCAHGAGMAAARAFGLPVTASYHTLFEEYLHHYAKGVPSSWLKGLARRISRSQCNGLDAVIVPSSPMAERLREYGVTRPMHVLPTGIPLSRFHAGQRSRFRAHYDIADDRPVALYVGRAAHEKNIDFLIDVLRESLTSVPDLLLLIAGEGPALDHLKDRVHSLGLNNSARFVGYLDRHTELPDCYAAADAFVFASRTETQGLVLLEAMAAGLPVIAIAEMGTCDILTPESGAIAPPMHLETFAKELVRVMRNPQLREEMRSKGLAWAGQWSDSALTGRLAELYRSLLSTRRSASSGSTVAITQP</sequence>
<dbReference type="RefSeq" id="WP_345534408.1">
    <property type="nucleotide sequence ID" value="NZ_BAABLD010000017.1"/>
</dbReference>
<dbReference type="Pfam" id="PF00534">
    <property type="entry name" value="Glycos_transf_1"/>
    <property type="match status" value="1"/>
</dbReference>
<dbReference type="InterPro" id="IPR028098">
    <property type="entry name" value="Glyco_trans_4-like_N"/>
</dbReference>
<evidence type="ECO:0000259" key="1">
    <source>
        <dbReference type="Pfam" id="PF00534"/>
    </source>
</evidence>
<dbReference type="Proteomes" id="UP001500547">
    <property type="component" value="Unassembled WGS sequence"/>
</dbReference>
<dbReference type="EMBL" id="BAABLD010000017">
    <property type="protein sequence ID" value="GAA5171040.1"/>
    <property type="molecule type" value="Genomic_DNA"/>
</dbReference>
<keyword evidence="4" id="KW-1185">Reference proteome</keyword>
<dbReference type="InterPro" id="IPR001296">
    <property type="entry name" value="Glyco_trans_1"/>
</dbReference>
<protein>
    <submittedName>
        <fullName evidence="3">Glycosyltransferase family 4 protein</fullName>
    </submittedName>
</protein>
<dbReference type="InterPro" id="IPR050194">
    <property type="entry name" value="Glycosyltransferase_grp1"/>
</dbReference>
<comment type="caution">
    <text evidence="3">The sequence shown here is derived from an EMBL/GenBank/DDBJ whole genome shotgun (WGS) entry which is preliminary data.</text>
</comment>
<feature type="domain" description="Glycosyltransferase subfamily 4-like N-terminal" evidence="2">
    <location>
        <begin position="14"/>
        <end position="183"/>
    </location>
</feature>
<name>A0ABP9R3F1_9RHOO</name>
<feature type="domain" description="Glycosyl transferase family 1" evidence="1">
    <location>
        <begin position="190"/>
        <end position="355"/>
    </location>
</feature>
<reference evidence="4" key="1">
    <citation type="journal article" date="2019" name="Int. J. Syst. Evol. Microbiol.">
        <title>The Global Catalogue of Microorganisms (GCM) 10K type strain sequencing project: providing services to taxonomists for standard genome sequencing and annotation.</title>
        <authorList>
            <consortium name="The Broad Institute Genomics Platform"/>
            <consortium name="The Broad Institute Genome Sequencing Center for Infectious Disease"/>
            <person name="Wu L."/>
            <person name="Ma J."/>
        </authorList>
    </citation>
    <scope>NUCLEOTIDE SEQUENCE [LARGE SCALE GENOMIC DNA]</scope>
    <source>
        <strain evidence="4">JCM 18715</strain>
    </source>
</reference>
<dbReference type="Pfam" id="PF13439">
    <property type="entry name" value="Glyco_transf_4"/>
    <property type="match status" value="1"/>
</dbReference>
<organism evidence="3 4">
    <name type="scientific">Viridibacterium curvum</name>
    <dbReference type="NCBI Taxonomy" id="1101404"/>
    <lineage>
        <taxon>Bacteria</taxon>
        <taxon>Pseudomonadati</taxon>
        <taxon>Pseudomonadota</taxon>
        <taxon>Betaproteobacteria</taxon>
        <taxon>Rhodocyclales</taxon>
        <taxon>Rhodocyclaceae</taxon>
        <taxon>Viridibacterium</taxon>
    </lineage>
</organism>
<dbReference type="PANTHER" id="PTHR45947:SF3">
    <property type="entry name" value="SULFOQUINOVOSYL TRANSFERASE SQD2"/>
    <property type="match status" value="1"/>
</dbReference>
<accession>A0ABP9R3F1</accession>
<dbReference type="Gene3D" id="3.40.50.2000">
    <property type="entry name" value="Glycogen Phosphorylase B"/>
    <property type="match status" value="2"/>
</dbReference>
<dbReference type="SUPFAM" id="SSF53756">
    <property type="entry name" value="UDP-Glycosyltransferase/glycogen phosphorylase"/>
    <property type="match status" value="1"/>
</dbReference>
<gene>
    <name evidence="3" type="ORF">GCM10025770_35010</name>
</gene>
<dbReference type="PANTHER" id="PTHR45947">
    <property type="entry name" value="SULFOQUINOVOSYL TRANSFERASE SQD2"/>
    <property type="match status" value="1"/>
</dbReference>
<evidence type="ECO:0000313" key="4">
    <source>
        <dbReference type="Proteomes" id="UP001500547"/>
    </source>
</evidence>
<evidence type="ECO:0000313" key="3">
    <source>
        <dbReference type="EMBL" id="GAA5171040.1"/>
    </source>
</evidence>
<proteinExistence type="predicted"/>